<proteinExistence type="predicted"/>
<keyword evidence="1" id="KW-0472">Membrane</keyword>
<reference evidence="2" key="1">
    <citation type="submission" date="2021-05" db="EMBL/GenBank/DDBJ databases">
        <authorList>
            <person name="Alioto T."/>
            <person name="Alioto T."/>
            <person name="Gomez Garrido J."/>
        </authorList>
    </citation>
    <scope>NUCLEOTIDE SEQUENCE</scope>
</reference>
<evidence type="ECO:0000313" key="2">
    <source>
        <dbReference type="EMBL" id="CAG6775559.1"/>
    </source>
</evidence>
<organism evidence="2">
    <name type="scientific">Cacopsylla melanoneura</name>
    <dbReference type="NCBI Taxonomy" id="428564"/>
    <lineage>
        <taxon>Eukaryota</taxon>
        <taxon>Metazoa</taxon>
        <taxon>Ecdysozoa</taxon>
        <taxon>Arthropoda</taxon>
        <taxon>Hexapoda</taxon>
        <taxon>Insecta</taxon>
        <taxon>Pterygota</taxon>
        <taxon>Neoptera</taxon>
        <taxon>Paraneoptera</taxon>
        <taxon>Hemiptera</taxon>
        <taxon>Sternorrhyncha</taxon>
        <taxon>Psylloidea</taxon>
        <taxon>Psyllidae</taxon>
        <taxon>Psyllinae</taxon>
        <taxon>Cacopsylla</taxon>
    </lineage>
</organism>
<feature type="transmembrane region" description="Helical" evidence="1">
    <location>
        <begin position="86"/>
        <end position="105"/>
    </location>
</feature>
<name>A0A8D9F411_9HEMI</name>
<dbReference type="EMBL" id="HBUF01598925">
    <property type="protein sequence ID" value="CAG6775559.1"/>
    <property type="molecule type" value="Transcribed_RNA"/>
</dbReference>
<evidence type="ECO:0000256" key="1">
    <source>
        <dbReference type="SAM" id="Phobius"/>
    </source>
</evidence>
<accession>A0A8D9F411</accession>
<protein>
    <submittedName>
        <fullName evidence="2">Uncharacterized protein</fullName>
    </submittedName>
</protein>
<sequence length="113" mass="13179">MRQGIFQGFSADEYQIVEKTDAFMYGNNFSKIILVQPLLVLGKNSCQSSEFLSSNTYFEGFFRRSGRRELLLPFEYILRRKRKHSTFFNILGLVGCLFLTITHSHSSHINNHH</sequence>
<dbReference type="AlphaFoldDB" id="A0A8D9F411"/>
<keyword evidence="1" id="KW-0812">Transmembrane</keyword>
<keyword evidence="1" id="KW-1133">Transmembrane helix</keyword>